<proteinExistence type="predicted"/>
<sequence length="295" mass="31582">MVRRVREHCLALAAGACLALLSPLAAAAGVQAKDGEPATVAAAEYAVPVEGFMLLTGRIEVGADRRVSGYAIDRAAQVPDKAAAFLARQVANWRVEFDADVAPPSGAVRFTVRLRASPIGDGLYRLWLDGVHLDEPLPAAQRLRASRMGPPEYPRSMLRIGASGIVYMQLLLDADGNVEDVFAEQVDLTAVPADPADLPRFQLEFIASAAAAARRWRFKLPADGPYARARQAVRVPITFLTRPVAYGQWEYLVRGVRGTSPWTSGAPGSVGAMASTGVQPVLPRMWVVVDAGQEG</sequence>
<reference evidence="2 3" key="1">
    <citation type="journal article" date="2008" name="Int. J. Syst. Evol. Microbiol.">
        <title>Luteimonas marina sp. nov., isolated from seawater.</title>
        <authorList>
            <person name="Baik K.S."/>
            <person name="Park S.C."/>
            <person name="Kim M.S."/>
            <person name="Kim E.M."/>
            <person name="Park C."/>
            <person name="Chun J."/>
            <person name="Seong C.N."/>
        </authorList>
    </citation>
    <scope>NUCLEOTIDE SEQUENCE [LARGE SCALE GENOMIC DNA]</scope>
    <source>
        <strain evidence="2 3">FR1330</strain>
    </source>
</reference>
<dbReference type="SUPFAM" id="SSF74653">
    <property type="entry name" value="TolA/TonB C-terminal domain"/>
    <property type="match status" value="1"/>
</dbReference>
<dbReference type="AlphaFoldDB" id="A0A5C5U9J9"/>
<evidence type="ECO:0000256" key="1">
    <source>
        <dbReference type="SAM" id="SignalP"/>
    </source>
</evidence>
<dbReference type="OrthoDB" id="5982524at2"/>
<dbReference type="RefSeq" id="WP_146386084.1">
    <property type="nucleotide sequence ID" value="NZ_VOHK01000002.1"/>
</dbReference>
<evidence type="ECO:0000313" key="2">
    <source>
        <dbReference type="EMBL" id="TWT22586.1"/>
    </source>
</evidence>
<protein>
    <recommendedName>
        <fullName evidence="4">TonB C-terminal domain-containing protein</fullName>
    </recommendedName>
</protein>
<evidence type="ECO:0008006" key="4">
    <source>
        <dbReference type="Google" id="ProtNLM"/>
    </source>
</evidence>
<organism evidence="2 3">
    <name type="scientific">Luteimonas marina</name>
    <dbReference type="NCBI Taxonomy" id="488485"/>
    <lineage>
        <taxon>Bacteria</taxon>
        <taxon>Pseudomonadati</taxon>
        <taxon>Pseudomonadota</taxon>
        <taxon>Gammaproteobacteria</taxon>
        <taxon>Lysobacterales</taxon>
        <taxon>Lysobacteraceae</taxon>
        <taxon>Luteimonas</taxon>
    </lineage>
</organism>
<keyword evidence="1" id="KW-0732">Signal</keyword>
<accession>A0A5C5U9J9</accession>
<feature type="signal peptide" evidence="1">
    <location>
        <begin position="1"/>
        <end position="27"/>
    </location>
</feature>
<comment type="caution">
    <text evidence="2">The sequence shown here is derived from an EMBL/GenBank/DDBJ whole genome shotgun (WGS) entry which is preliminary data.</text>
</comment>
<keyword evidence="3" id="KW-1185">Reference proteome</keyword>
<dbReference type="Proteomes" id="UP000319980">
    <property type="component" value="Unassembled WGS sequence"/>
</dbReference>
<dbReference type="EMBL" id="VOHK01000002">
    <property type="protein sequence ID" value="TWT22586.1"/>
    <property type="molecule type" value="Genomic_DNA"/>
</dbReference>
<feature type="chain" id="PRO_5022700625" description="TonB C-terminal domain-containing protein" evidence="1">
    <location>
        <begin position="28"/>
        <end position="295"/>
    </location>
</feature>
<dbReference type="Gene3D" id="3.30.1150.10">
    <property type="match status" value="1"/>
</dbReference>
<evidence type="ECO:0000313" key="3">
    <source>
        <dbReference type="Proteomes" id="UP000319980"/>
    </source>
</evidence>
<name>A0A5C5U9J9_9GAMM</name>
<gene>
    <name evidence="2" type="ORF">FQY83_06115</name>
</gene>